<evidence type="ECO:0000313" key="2">
    <source>
        <dbReference type="WBParaSite" id="PS1159_v2.g17955.t1"/>
    </source>
</evidence>
<dbReference type="WBParaSite" id="PS1159_v2.g17955.t1">
    <property type="protein sequence ID" value="PS1159_v2.g17955.t1"/>
    <property type="gene ID" value="PS1159_v2.g17955"/>
</dbReference>
<accession>A0AC35FJG7</accession>
<proteinExistence type="predicted"/>
<name>A0AC35FJG7_9BILA</name>
<organism evidence="1 2">
    <name type="scientific">Panagrolaimus sp. PS1159</name>
    <dbReference type="NCBI Taxonomy" id="55785"/>
    <lineage>
        <taxon>Eukaryota</taxon>
        <taxon>Metazoa</taxon>
        <taxon>Ecdysozoa</taxon>
        <taxon>Nematoda</taxon>
        <taxon>Chromadorea</taxon>
        <taxon>Rhabditida</taxon>
        <taxon>Tylenchina</taxon>
        <taxon>Panagrolaimomorpha</taxon>
        <taxon>Panagrolaimoidea</taxon>
        <taxon>Panagrolaimidae</taxon>
        <taxon>Panagrolaimus</taxon>
    </lineage>
</organism>
<dbReference type="Proteomes" id="UP000887580">
    <property type="component" value="Unplaced"/>
</dbReference>
<sequence>MHQNTSSHNVKSEFTLTTDGNYSNFENSNNHGYQNYRSPNDFAEPEAKRRAIVYTNLDSALSPSQPTSPWPIINSLTSTTTAASSEADDQRFTAKRKQEIQHLIDQGQVLFEPANEKGFNKVMHNNVPLALQCTICFALFSIRTRTYLKSHVEKCMVMAKNQAPYPLTGHETKMLNMYMSELMSIDSRFSLIAETEAFQAFVSFIKNLGFNVGRKFTNFSAPTDILPSPLNVKNSTLYEVHQFVKSFKTFLSKQSKFEYVIALDHTSLKHMYMGIVIVFLHDWQLKYLVLNVQDTEKIILDKIGHVKNVLLQFDLQICDHLVVSDQNMDILNDLTDVGFSYCISETLKIVITKSTVPNNDVKNQVICDKGTVETLNVFQSIMEKIKNVIDLICNKPNLSELQSLQILFERQNKWISNVEMVESWLKIIEYDRGHLQKNFGDEDEIINFINEISKNHAYLHAFVTVLKPFQDKLQFLQCDYSPTVNHVLICFYELEDYLNQLKNSENVLVQALGVSTSTILNQMKIRFTKPIHYAACTMDIFQRAKIRQLRNVSEVKKAKEETQNLFVEYIKRITPTKDIKDRISPKIDDFAMCLDDELESNESSVIFAARNELTQYYRYIPSADLITQKDVLLFWKSVTPQFPQLSKFASHILSIPACSNYIDKICSPSTKILANEKSLDSSMFSNLMLCRSLENFNFV</sequence>
<reference evidence="2" key="1">
    <citation type="submission" date="2022-11" db="UniProtKB">
        <authorList>
            <consortium name="WormBaseParasite"/>
        </authorList>
    </citation>
    <scope>IDENTIFICATION</scope>
</reference>
<evidence type="ECO:0000313" key="1">
    <source>
        <dbReference type="Proteomes" id="UP000887580"/>
    </source>
</evidence>
<protein>
    <submittedName>
        <fullName evidence="2">HAT C-terminal dimerisation domain-containing protein</fullName>
    </submittedName>
</protein>